<proteinExistence type="predicted"/>
<evidence type="ECO:0000256" key="1">
    <source>
        <dbReference type="ARBA" id="ARBA00022630"/>
    </source>
</evidence>
<dbReference type="PANTHER" id="PTHR43278:SF4">
    <property type="entry name" value="NAD(P)H-DEPENDENT FMN-CONTAINING OXIDOREDUCTASE YWQN-RELATED"/>
    <property type="match status" value="1"/>
</dbReference>
<dbReference type="AlphaFoldDB" id="A0A6N9PZL8"/>
<evidence type="ECO:0000259" key="3">
    <source>
        <dbReference type="Pfam" id="PF03358"/>
    </source>
</evidence>
<gene>
    <name evidence="4" type="ORF">ERL59_03655</name>
</gene>
<feature type="domain" description="NADPH-dependent FMN reductase-like" evidence="3">
    <location>
        <begin position="1"/>
        <end position="128"/>
    </location>
</feature>
<dbReference type="GO" id="GO:0016491">
    <property type="term" value="F:oxidoreductase activity"/>
    <property type="evidence" value="ECO:0007669"/>
    <property type="project" value="InterPro"/>
</dbReference>
<dbReference type="RefSeq" id="WP_160644638.1">
    <property type="nucleotide sequence ID" value="NZ_SIJB01000008.1"/>
</dbReference>
<reference evidence="4 5" key="1">
    <citation type="submission" date="2019-01" db="EMBL/GenBank/DDBJ databases">
        <title>Chengkuizengella sp. nov., isolated from deep-sea sediment of East Pacific Ocean.</title>
        <authorList>
            <person name="Yang J."/>
            <person name="Lai Q."/>
            <person name="Shao Z."/>
        </authorList>
    </citation>
    <scope>NUCLEOTIDE SEQUENCE [LARGE SCALE GENOMIC DNA]</scope>
    <source>
        <strain evidence="4 5">YPA3-1-1</strain>
    </source>
</reference>
<dbReference type="Proteomes" id="UP000448943">
    <property type="component" value="Unassembled WGS sequence"/>
</dbReference>
<name>A0A6N9PZL8_9BACL</name>
<dbReference type="Pfam" id="PF03358">
    <property type="entry name" value="FMN_red"/>
    <property type="match status" value="1"/>
</dbReference>
<keyword evidence="2" id="KW-0288">FMN</keyword>
<organism evidence="4 5">
    <name type="scientific">Chengkuizengella marina</name>
    <dbReference type="NCBI Taxonomy" id="2507566"/>
    <lineage>
        <taxon>Bacteria</taxon>
        <taxon>Bacillati</taxon>
        <taxon>Bacillota</taxon>
        <taxon>Bacilli</taxon>
        <taxon>Bacillales</taxon>
        <taxon>Paenibacillaceae</taxon>
        <taxon>Chengkuizengella</taxon>
    </lineage>
</organism>
<sequence>MKILNILGSSRKEGNSEILSDYVLNNIDHNKIYLSDKHINPIIDKRHTKEGFSIVEDDYEEILPALFSHNIYIFTTPLYWYGMSGPMKIFFDRWSQYLRDERFDFKEEMSKKKAYVIVTGGANPQIEALPLIQQFKYIFNFVNMEFVDYITGRGNEPGDVKEDQAAISKALLWNKSLKGE</sequence>
<comment type="caution">
    <text evidence="4">The sequence shown here is derived from an EMBL/GenBank/DDBJ whole genome shotgun (WGS) entry which is preliminary data.</text>
</comment>
<dbReference type="EMBL" id="SIJB01000008">
    <property type="protein sequence ID" value="NBI28055.1"/>
    <property type="molecule type" value="Genomic_DNA"/>
</dbReference>
<keyword evidence="1" id="KW-0285">Flavoprotein</keyword>
<protein>
    <submittedName>
        <fullName evidence="4">Flavodoxin family protein</fullName>
    </submittedName>
</protein>
<evidence type="ECO:0000313" key="5">
    <source>
        <dbReference type="Proteomes" id="UP000448943"/>
    </source>
</evidence>
<dbReference type="Gene3D" id="3.40.50.360">
    <property type="match status" value="1"/>
</dbReference>
<dbReference type="InterPro" id="IPR051796">
    <property type="entry name" value="ISF_SsuE-like"/>
</dbReference>
<keyword evidence="5" id="KW-1185">Reference proteome</keyword>
<dbReference type="InterPro" id="IPR005025">
    <property type="entry name" value="FMN_Rdtase-like_dom"/>
</dbReference>
<accession>A0A6N9PZL8</accession>
<dbReference type="SUPFAM" id="SSF52218">
    <property type="entry name" value="Flavoproteins"/>
    <property type="match status" value="1"/>
</dbReference>
<evidence type="ECO:0000313" key="4">
    <source>
        <dbReference type="EMBL" id="NBI28055.1"/>
    </source>
</evidence>
<dbReference type="InterPro" id="IPR029039">
    <property type="entry name" value="Flavoprotein-like_sf"/>
</dbReference>
<dbReference type="OrthoDB" id="9805976at2"/>
<evidence type="ECO:0000256" key="2">
    <source>
        <dbReference type="ARBA" id="ARBA00022643"/>
    </source>
</evidence>
<dbReference type="PANTHER" id="PTHR43278">
    <property type="entry name" value="NAD(P)H-DEPENDENT FMN-CONTAINING OXIDOREDUCTASE YWQN-RELATED"/>
    <property type="match status" value="1"/>
</dbReference>